<accession>A0A9P6BW77</accession>
<proteinExistence type="predicted"/>
<reference evidence="2" key="1">
    <citation type="submission" date="2020-11" db="EMBL/GenBank/DDBJ databases">
        <authorList>
            <consortium name="DOE Joint Genome Institute"/>
            <person name="Ahrendt S."/>
            <person name="Riley R."/>
            <person name="Andreopoulos W."/>
            <person name="Labutti K."/>
            <person name="Pangilinan J."/>
            <person name="Ruiz-Duenas F.J."/>
            <person name="Barrasa J.M."/>
            <person name="Sanchez-Garcia M."/>
            <person name="Camarero S."/>
            <person name="Miyauchi S."/>
            <person name="Serrano A."/>
            <person name="Linde D."/>
            <person name="Babiker R."/>
            <person name="Drula E."/>
            <person name="Ayuso-Fernandez I."/>
            <person name="Pacheco R."/>
            <person name="Padilla G."/>
            <person name="Ferreira P."/>
            <person name="Barriuso J."/>
            <person name="Kellner H."/>
            <person name="Castanera R."/>
            <person name="Alfaro M."/>
            <person name="Ramirez L."/>
            <person name="Pisabarro A.G."/>
            <person name="Kuo A."/>
            <person name="Tritt A."/>
            <person name="Lipzen A."/>
            <person name="He G."/>
            <person name="Yan M."/>
            <person name="Ng V."/>
            <person name="Cullen D."/>
            <person name="Martin F."/>
            <person name="Rosso M.-N."/>
            <person name="Henrissat B."/>
            <person name="Hibbett D."/>
            <person name="Martinez A.T."/>
            <person name="Grigoriev I.V."/>
        </authorList>
    </citation>
    <scope>NUCLEOTIDE SEQUENCE</scope>
    <source>
        <strain evidence="2">MF-IS2</strain>
    </source>
</reference>
<name>A0A9P6BW77_9AGAR</name>
<feature type="compositionally biased region" description="Polar residues" evidence="1">
    <location>
        <begin position="173"/>
        <end position="188"/>
    </location>
</feature>
<dbReference type="EMBL" id="MU152806">
    <property type="protein sequence ID" value="KAF9440155.1"/>
    <property type="molecule type" value="Genomic_DNA"/>
</dbReference>
<dbReference type="AlphaFoldDB" id="A0A9P6BW77"/>
<organism evidence="2 3">
    <name type="scientific">Macrolepiota fuliginosa MF-IS2</name>
    <dbReference type="NCBI Taxonomy" id="1400762"/>
    <lineage>
        <taxon>Eukaryota</taxon>
        <taxon>Fungi</taxon>
        <taxon>Dikarya</taxon>
        <taxon>Basidiomycota</taxon>
        <taxon>Agaricomycotina</taxon>
        <taxon>Agaricomycetes</taxon>
        <taxon>Agaricomycetidae</taxon>
        <taxon>Agaricales</taxon>
        <taxon>Agaricineae</taxon>
        <taxon>Agaricaceae</taxon>
        <taxon>Macrolepiota</taxon>
    </lineage>
</organism>
<sequence>MWNDDVDDLALGLEELTLLGGWRAKDWGMAGIEALRPLGCTARSVRASVMATALIRHPPLSLGRPFHLGAGLPGVPSCTKGPGKLAKKAGKELRGCISYSWQCNSGVNPTGDFTAVVCLMIWYATRLKLPPRWTLIFHYKAPSNIIHACTAQDLQASYHKAVPASEMVKHPFLSSNPTSQRKIFQPTSTKKKSPRNTTQDSRPTKLNREEAVDSASTMVSGSGVVSVGSIVPAMAEEDR</sequence>
<comment type="caution">
    <text evidence="2">The sequence shown here is derived from an EMBL/GenBank/DDBJ whole genome shotgun (WGS) entry which is preliminary data.</text>
</comment>
<dbReference type="Proteomes" id="UP000807342">
    <property type="component" value="Unassembled WGS sequence"/>
</dbReference>
<protein>
    <submittedName>
        <fullName evidence="2">Uncharacterized protein</fullName>
    </submittedName>
</protein>
<evidence type="ECO:0000256" key="1">
    <source>
        <dbReference type="SAM" id="MobiDB-lite"/>
    </source>
</evidence>
<feature type="compositionally biased region" description="Basic and acidic residues" evidence="1">
    <location>
        <begin position="202"/>
        <end position="211"/>
    </location>
</feature>
<evidence type="ECO:0000313" key="2">
    <source>
        <dbReference type="EMBL" id="KAF9440155.1"/>
    </source>
</evidence>
<feature type="region of interest" description="Disordered" evidence="1">
    <location>
        <begin position="170"/>
        <end position="220"/>
    </location>
</feature>
<gene>
    <name evidence="2" type="ORF">P691DRAFT_783171</name>
</gene>
<keyword evidence="3" id="KW-1185">Reference proteome</keyword>
<evidence type="ECO:0000313" key="3">
    <source>
        <dbReference type="Proteomes" id="UP000807342"/>
    </source>
</evidence>